<keyword evidence="3" id="KW-1185">Reference proteome</keyword>
<gene>
    <name evidence="2" type="ORF">GRI99_18425</name>
</gene>
<proteinExistence type="predicted"/>
<comment type="caution">
    <text evidence="2">The sequence shown here is derived from an EMBL/GenBank/DDBJ whole genome shotgun (WGS) entry which is preliminary data.</text>
</comment>
<feature type="region of interest" description="Disordered" evidence="1">
    <location>
        <begin position="98"/>
        <end position="126"/>
    </location>
</feature>
<organism evidence="2 3">
    <name type="scientific">Alteraurantiacibacter buctensis</name>
    <dbReference type="NCBI Taxonomy" id="1503981"/>
    <lineage>
        <taxon>Bacteria</taxon>
        <taxon>Pseudomonadati</taxon>
        <taxon>Pseudomonadota</taxon>
        <taxon>Alphaproteobacteria</taxon>
        <taxon>Sphingomonadales</taxon>
        <taxon>Erythrobacteraceae</taxon>
        <taxon>Alteraurantiacibacter</taxon>
    </lineage>
</organism>
<accession>A0A844Z750</accession>
<dbReference type="EMBL" id="WTYV01000018">
    <property type="protein sequence ID" value="MXO73593.1"/>
    <property type="molecule type" value="Genomic_DNA"/>
</dbReference>
<sequence length="126" mass="13344">MIPPFLAARGLFGMARWIWLLIALAGVLALAAAVTGSVRDIVQTITSTAHEGGKAEATAAGHQTTFEQIGEAHEAGNEVRNDRGSARYDECLQSAAPGYEGNCERYRPDQPVPGDADDPAPPGTRR</sequence>
<reference evidence="2 3" key="1">
    <citation type="submission" date="2019-12" db="EMBL/GenBank/DDBJ databases">
        <title>Genomic-based taxomic classification of the family Erythrobacteraceae.</title>
        <authorList>
            <person name="Xu L."/>
        </authorList>
    </citation>
    <scope>NUCLEOTIDE SEQUENCE [LARGE SCALE GENOMIC DNA]</scope>
    <source>
        <strain evidence="2 3">M0322</strain>
    </source>
</reference>
<evidence type="ECO:0000313" key="2">
    <source>
        <dbReference type="EMBL" id="MXO73593.1"/>
    </source>
</evidence>
<dbReference type="Proteomes" id="UP000466966">
    <property type="component" value="Unassembled WGS sequence"/>
</dbReference>
<evidence type="ECO:0000256" key="1">
    <source>
        <dbReference type="SAM" id="MobiDB-lite"/>
    </source>
</evidence>
<name>A0A844Z750_9SPHN</name>
<dbReference type="AlphaFoldDB" id="A0A844Z750"/>
<dbReference type="RefSeq" id="WP_160773520.1">
    <property type="nucleotide sequence ID" value="NZ_WTYV01000018.1"/>
</dbReference>
<protein>
    <submittedName>
        <fullName evidence="2">Uncharacterized protein</fullName>
    </submittedName>
</protein>
<evidence type="ECO:0000313" key="3">
    <source>
        <dbReference type="Proteomes" id="UP000466966"/>
    </source>
</evidence>